<dbReference type="EMBL" id="JAQQFR010000003">
    <property type="protein sequence ID" value="MFL9878074.1"/>
    <property type="molecule type" value="Genomic_DNA"/>
</dbReference>
<protein>
    <submittedName>
        <fullName evidence="1">Uncharacterized protein</fullName>
    </submittedName>
</protein>
<proteinExistence type="predicted"/>
<accession>A0ABW8Z4U5</accession>
<dbReference type="Proteomes" id="UP001629214">
    <property type="component" value="Unassembled WGS sequence"/>
</dbReference>
<reference evidence="1 2" key="1">
    <citation type="journal article" date="2024" name="Chem. Sci.">
        <title>Discovery of megapolipeptins by genome mining of a Burkholderiales bacteria collection.</title>
        <authorList>
            <person name="Paulo B.S."/>
            <person name="Recchia M.J.J."/>
            <person name="Lee S."/>
            <person name="Fergusson C.H."/>
            <person name="Romanowski S.B."/>
            <person name="Hernandez A."/>
            <person name="Krull N."/>
            <person name="Liu D.Y."/>
            <person name="Cavanagh H."/>
            <person name="Bos A."/>
            <person name="Gray C.A."/>
            <person name="Murphy B.T."/>
            <person name="Linington R.G."/>
            <person name="Eustaquio A.S."/>
        </authorList>
    </citation>
    <scope>NUCLEOTIDE SEQUENCE [LARGE SCALE GENOMIC DNA]</scope>
    <source>
        <strain evidence="1 2">RL21-008-BIB-B</strain>
    </source>
</reference>
<sequence length="147" mass="17162">MPWLLAVKKKKLLHLHQLQQLKLQQQHQQLLLLMQSQLTQLLQLQQLMLSQLTLLLQHQQLTLSQLTQHQQNNQLIIEKADLRVGFFYEHRLCADLSDLHVLTCVPVLHVLRYALIQAAGSAPKHRMFSFRQHRIPPLSPLSTYFAA</sequence>
<comment type="caution">
    <text evidence="1">The sequence shown here is derived from an EMBL/GenBank/DDBJ whole genome shotgun (WGS) entry which is preliminary data.</text>
</comment>
<keyword evidence="2" id="KW-1185">Reference proteome</keyword>
<evidence type="ECO:0000313" key="2">
    <source>
        <dbReference type="Proteomes" id="UP001629214"/>
    </source>
</evidence>
<organism evidence="1 2">
    <name type="scientific">Herbaspirillum rhizosphaerae</name>
    <dbReference type="NCBI Taxonomy" id="346179"/>
    <lineage>
        <taxon>Bacteria</taxon>
        <taxon>Pseudomonadati</taxon>
        <taxon>Pseudomonadota</taxon>
        <taxon>Betaproteobacteria</taxon>
        <taxon>Burkholderiales</taxon>
        <taxon>Oxalobacteraceae</taxon>
        <taxon>Herbaspirillum</taxon>
    </lineage>
</organism>
<gene>
    <name evidence="1" type="ORF">PQR63_06780</name>
</gene>
<name>A0ABW8Z4U5_9BURK</name>
<evidence type="ECO:0000313" key="1">
    <source>
        <dbReference type="EMBL" id="MFL9878074.1"/>
    </source>
</evidence>